<evidence type="ECO:0000313" key="2">
    <source>
        <dbReference type="EMBL" id="MBT1704103.1"/>
    </source>
</evidence>
<accession>A0ABS5VRQ2</accession>
<dbReference type="Gene3D" id="2.60.120.10">
    <property type="entry name" value="Jelly Rolls"/>
    <property type="match status" value="1"/>
</dbReference>
<evidence type="ECO:0000313" key="3">
    <source>
        <dbReference type="Proteomes" id="UP000772618"/>
    </source>
</evidence>
<dbReference type="SUPFAM" id="SSF51206">
    <property type="entry name" value="cAMP-binding domain-like"/>
    <property type="match status" value="1"/>
</dbReference>
<reference evidence="2 3" key="1">
    <citation type="submission" date="2021-05" db="EMBL/GenBank/DDBJ databases">
        <title>A Polyphasic approach of four new species of the genus Ohtaekwangia: Ohtaekwangia histidinii sp. nov., Ohtaekwangia cretensis sp. nov., Ohtaekwangia indiensis sp. nov., Ohtaekwangia reichenbachii sp. nov. from diverse environment.</title>
        <authorList>
            <person name="Octaviana S."/>
        </authorList>
    </citation>
    <scope>NUCLEOTIDE SEQUENCE [LARGE SCALE GENOMIC DNA]</scope>
    <source>
        <strain evidence="2 3">PWU20</strain>
    </source>
</reference>
<dbReference type="InterPro" id="IPR014710">
    <property type="entry name" value="RmlC-like_jellyroll"/>
</dbReference>
<dbReference type="Pfam" id="PF00027">
    <property type="entry name" value="cNMP_binding"/>
    <property type="match status" value="1"/>
</dbReference>
<comment type="caution">
    <text evidence="2">The sequence shown here is derived from an EMBL/GenBank/DDBJ whole genome shotgun (WGS) entry which is preliminary data.</text>
</comment>
<dbReference type="CDD" id="cd00038">
    <property type="entry name" value="CAP_ED"/>
    <property type="match status" value="1"/>
</dbReference>
<dbReference type="Proteomes" id="UP000772618">
    <property type="component" value="Unassembled WGS sequence"/>
</dbReference>
<dbReference type="InterPro" id="IPR000595">
    <property type="entry name" value="cNMP-bd_dom"/>
</dbReference>
<name>A0ABS5VRQ2_9BACT</name>
<dbReference type="EMBL" id="JAHESD010000025">
    <property type="protein sequence ID" value="MBT1704103.1"/>
    <property type="molecule type" value="Genomic_DNA"/>
</dbReference>
<organism evidence="2 3">
    <name type="scientific">Chryseosolibacter indicus</name>
    <dbReference type="NCBI Taxonomy" id="2782351"/>
    <lineage>
        <taxon>Bacteria</taxon>
        <taxon>Pseudomonadati</taxon>
        <taxon>Bacteroidota</taxon>
        <taxon>Cytophagia</taxon>
        <taxon>Cytophagales</taxon>
        <taxon>Chryseotaleaceae</taxon>
        <taxon>Chryseosolibacter</taxon>
    </lineage>
</organism>
<proteinExistence type="predicted"/>
<evidence type="ECO:0000259" key="1">
    <source>
        <dbReference type="Pfam" id="PF00027"/>
    </source>
</evidence>
<protein>
    <submittedName>
        <fullName evidence="2">Crp/Fnr family transcriptional regulator</fullName>
    </submittedName>
</protein>
<feature type="domain" description="Cyclic nucleotide-binding" evidence="1">
    <location>
        <begin position="32"/>
        <end position="116"/>
    </location>
</feature>
<keyword evidence="3" id="KW-1185">Reference proteome</keyword>
<sequence length="194" mass="22686">MYDALRKYINNYTSSIISDEEFEHYYEAFTPRTVKKRQFILHENSVCQTSAFIVKGAMRQYTIDSKGVEHIVRLGIENWWMSDRESFAMATPSPYNIDAVEDCDLLVTTNEQLTKLRAVSPLFIKTLHELDLRYFISSQNRIQATLSFSAEEKFTHLMKTYPEFLQRFPQNMIASYLGITPETLSRVRKQALSK</sequence>
<dbReference type="InterPro" id="IPR018490">
    <property type="entry name" value="cNMP-bd_dom_sf"/>
</dbReference>
<dbReference type="RefSeq" id="WP_254154064.1">
    <property type="nucleotide sequence ID" value="NZ_JAHESD010000025.1"/>
</dbReference>
<gene>
    <name evidence="2" type="ORF">KK060_12490</name>
</gene>